<dbReference type="PANTHER" id="PTHR12586">
    <property type="entry name" value="CDP-DIACYLGLYCEROL--SERINE O-PHOSPHATIDYLTRANSFERASE"/>
    <property type="match status" value="1"/>
</dbReference>
<feature type="compositionally biased region" description="Polar residues" evidence="11">
    <location>
        <begin position="531"/>
        <end position="545"/>
    </location>
</feature>
<feature type="domain" description="PLD phosphodiesterase" evidence="13">
    <location>
        <begin position="207"/>
        <end position="233"/>
    </location>
</feature>
<dbReference type="RefSeq" id="XP_002421237.1">
    <property type="nucleotide sequence ID" value="XM_002421192.1"/>
</dbReference>
<dbReference type="CDD" id="cd09135">
    <property type="entry name" value="PLDc_PGS1_euk_1"/>
    <property type="match status" value="1"/>
</dbReference>
<dbReference type="UniPathway" id="UPA00084">
    <property type="reaction ID" value="UER00503"/>
</dbReference>
<dbReference type="GO" id="GO:0005524">
    <property type="term" value="F:ATP binding"/>
    <property type="evidence" value="ECO:0007669"/>
    <property type="project" value="UniProtKB-KW"/>
</dbReference>
<evidence type="ECO:0000256" key="10">
    <source>
        <dbReference type="RuleBase" id="RU365024"/>
    </source>
</evidence>
<feature type="region of interest" description="Disordered" evidence="11">
    <location>
        <begin position="527"/>
        <end position="547"/>
    </location>
</feature>
<evidence type="ECO:0000256" key="3">
    <source>
        <dbReference type="ARBA" id="ARBA00022516"/>
    </source>
</evidence>
<comment type="catalytic activity">
    <reaction evidence="9 10">
        <text>a CDP-1,2-diacyl-sn-glycerol + sn-glycerol 3-phosphate = a 1,2-diacyl-sn-glycero-3-phospho-(1'-sn-glycero-3'-phosphate) + CMP + H(+)</text>
        <dbReference type="Rhea" id="RHEA:12593"/>
        <dbReference type="ChEBI" id="CHEBI:15378"/>
        <dbReference type="ChEBI" id="CHEBI:57597"/>
        <dbReference type="ChEBI" id="CHEBI:58332"/>
        <dbReference type="ChEBI" id="CHEBI:60110"/>
        <dbReference type="ChEBI" id="CHEBI:60377"/>
        <dbReference type="EC" id="2.7.8.5"/>
    </reaction>
</comment>
<comment type="similarity">
    <text evidence="2 10">Belongs to the CDP-alcohol phosphatidyltransferase class-II family.</text>
</comment>
<evidence type="ECO:0000256" key="8">
    <source>
        <dbReference type="ARBA" id="ARBA00023264"/>
    </source>
</evidence>
<dbReference type="HOGENOM" id="CLU_030471_1_1_1"/>
<keyword evidence="12" id="KW-0472">Membrane</keyword>
<evidence type="ECO:0000256" key="6">
    <source>
        <dbReference type="ARBA" id="ARBA00023098"/>
    </source>
</evidence>
<protein>
    <recommendedName>
        <fullName evidence="10">CDP-diacylglycerol--glycerol-3-phosphate 3-phosphatidyltransferase</fullName>
        <ecNumber evidence="10">2.7.8.5</ecNumber>
    </recommendedName>
</protein>
<comment type="subcellular location">
    <subcellularLocation>
        <location evidence="10">Mitochondrion</location>
    </subcellularLocation>
</comment>
<dbReference type="AlphaFoldDB" id="B9WJM2"/>
<organism evidence="15 16">
    <name type="scientific">Candida dubliniensis (strain CD36 / ATCC MYA-646 / CBS 7987 / NCPF 3949 / NRRL Y-17841)</name>
    <name type="common">Yeast</name>
    <dbReference type="NCBI Taxonomy" id="573826"/>
    <lineage>
        <taxon>Eukaryota</taxon>
        <taxon>Fungi</taxon>
        <taxon>Dikarya</taxon>
        <taxon>Ascomycota</taxon>
        <taxon>Saccharomycotina</taxon>
        <taxon>Pichiomycetes</taxon>
        <taxon>Debaryomycetaceae</taxon>
        <taxon>Candida/Lodderomyces clade</taxon>
        <taxon>Candida</taxon>
    </lineage>
</organism>
<keyword evidence="12" id="KW-0812">Transmembrane</keyword>
<evidence type="ECO:0000313" key="16">
    <source>
        <dbReference type="Proteomes" id="UP000002605"/>
    </source>
</evidence>
<keyword evidence="10" id="KW-0067">ATP-binding</keyword>
<dbReference type="GeneID" id="8049097"/>
<comment type="function">
    <text evidence="10">Functions in the biosynthesis of the anionic phospholipids phosphatidylglycerol and cardiolipin.</text>
</comment>
<evidence type="ECO:0000259" key="13">
    <source>
        <dbReference type="PROSITE" id="PS50035"/>
    </source>
</evidence>
<dbReference type="InterPro" id="IPR001736">
    <property type="entry name" value="PLipase_D/transphosphatidylase"/>
</dbReference>
<reference evidence="15 16" key="1">
    <citation type="journal article" date="2009" name="Genome Res.">
        <title>Comparative genomics of the fungal pathogens Candida dubliniensis and Candida albicans.</title>
        <authorList>
            <person name="Jackson A.P."/>
            <person name="Gamble J.A."/>
            <person name="Yeomans T."/>
            <person name="Moran G.P."/>
            <person name="Saunders D."/>
            <person name="Harris D."/>
            <person name="Aslett M."/>
            <person name="Barrell J.F."/>
            <person name="Butler G."/>
            <person name="Citiulo F."/>
            <person name="Coleman D.C."/>
            <person name="de Groot P.W.J."/>
            <person name="Goodwin T.J."/>
            <person name="Quail M.A."/>
            <person name="McQuillan J."/>
            <person name="Munro C.A."/>
            <person name="Pain A."/>
            <person name="Poulter R.T."/>
            <person name="Rajandream M.A."/>
            <person name="Renauld H."/>
            <person name="Spiering M.J."/>
            <person name="Tivey A."/>
            <person name="Gow N.A.R."/>
            <person name="Barrell B."/>
            <person name="Sullivan D.J."/>
            <person name="Berriman M."/>
        </authorList>
    </citation>
    <scope>NUCLEOTIDE SEQUENCE [LARGE SCALE GENOMIC DNA]</scope>
    <source>
        <strain evidence="16">CD36 / ATCC MYA-646 / CBS 7987 / NCPF 3949 / NRRL Y-17841</strain>
    </source>
</reference>
<dbReference type="PANTHER" id="PTHR12586:SF1">
    <property type="entry name" value="CDP-DIACYLGLYCEROL--GLYCEROL-3-PHOSPHATE 3-PHOSPHATIDYLTRANSFERASE, MITOCHONDRIAL"/>
    <property type="match status" value="1"/>
</dbReference>
<feature type="transmembrane region" description="Helical" evidence="12">
    <location>
        <begin position="55"/>
        <end position="74"/>
    </location>
</feature>
<keyword evidence="10" id="KW-0547">Nucleotide-binding</keyword>
<dbReference type="SUPFAM" id="SSF56024">
    <property type="entry name" value="Phospholipase D/nuclease"/>
    <property type="match status" value="1"/>
</dbReference>
<accession>B9WJM2</accession>
<proteinExistence type="inferred from homology"/>
<feature type="transmembrane region" description="Helical" evidence="12">
    <location>
        <begin position="28"/>
        <end position="48"/>
    </location>
</feature>
<dbReference type="PROSITE" id="PS50035">
    <property type="entry name" value="PLD"/>
    <property type="match status" value="1"/>
</dbReference>
<dbReference type="GO" id="GO:0008444">
    <property type="term" value="F:CDP-diacylglycerol-glycerol-3-phosphate 3-phosphatidyltransferase activity"/>
    <property type="evidence" value="ECO:0007669"/>
    <property type="project" value="UniProtKB-EC"/>
</dbReference>
<keyword evidence="16" id="KW-1185">Reference proteome</keyword>
<dbReference type="KEGG" id="cdu:CD36_70170"/>
<evidence type="ECO:0000313" key="15">
    <source>
        <dbReference type="EMBL" id="CAX40569.1"/>
    </source>
</evidence>
<dbReference type="EC" id="2.7.8.5" evidence="10"/>
<dbReference type="eggNOG" id="KOG3964">
    <property type="taxonomic scope" value="Eukaryota"/>
</dbReference>
<dbReference type="InterPro" id="IPR016270">
    <property type="entry name" value="PGS1"/>
</dbReference>
<evidence type="ECO:0000256" key="9">
    <source>
        <dbReference type="ARBA" id="ARBA00048586"/>
    </source>
</evidence>
<dbReference type="GO" id="GO:0032049">
    <property type="term" value="P:cardiolipin biosynthetic process"/>
    <property type="evidence" value="ECO:0007669"/>
    <property type="project" value="InterPro"/>
</dbReference>
<sequence>MRLYLIHVNVTFCYLYFLPSLNETLSELFSVCILNILLFSFSDTFFFFFKQSSLFSFYTAIQFLLQPIIMTYSIRTVTNYLNSLAPRFLLSKGDIEVLESPISFYKTLLFKISNSKHRIFLSSLYIGKTQHELIQCIDDAMAKNADLKVYVLTDALRGTREAPDSCSALLLASLQKKYGQRIDIRMFHTPHLSGITKFLAPKRINEGFGLQHMKLYGFDDQIILSGANLSEDYFTNRQDRYYVFNNKPLTDYYFKIHTAISSLSYRIMHTDKLKQGFKLTWPTSNATCEPHLNIERFINDSAYLLTPLLKQQQLNAFEEFDEDEEYDTIVYPVSQFTPLFPHNQDQSTEKPAILRLLSYADSPKTKWWFTAGYFNMLPEYQQRLLNGKSQGTVITASPKANSFYKSPGVSYYLPQAYLLFAKQFLQKVKDLGKSALITVYEWQKGIVNTPGGWSYHAKGLWITAPEEDEPSITVIGSSNYTKRAYSCDLESNAIIITKDKDLKMKMKHEIDNLMANVHELKLEDFSPKLEPQNNGDTESETSNGAKYSVEEDRKISYGVHLAVKLLGGRL</sequence>
<keyword evidence="6 10" id="KW-0443">Lipid metabolism</keyword>
<dbReference type="SMART" id="SM00155">
    <property type="entry name" value="PLDc"/>
    <property type="match status" value="2"/>
</dbReference>
<dbReference type="OrthoDB" id="10250191at2759"/>
<evidence type="ECO:0000256" key="1">
    <source>
        <dbReference type="ARBA" id="ARBA00005042"/>
    </source>
</evidence>
<dbReference type="GO" id="GO:0005739">
    <property type="term" value="C:mitochondrion"/>
    <property type="evidence" value="ECO:0007669"/>
    <property type="project" value="UniProtKB-SubCell"/>
</dbReference>
<name>B9WJM2_CANDC</name>
<keyword evidence="5" id="KW-0677">Repeat</keyword>
<keyword evidence="8 10" id="KW-1208">Phospholipid metabolism</keyword>
<keyword evidence="7 10" id="KW-0594">Phospholipid biosynthesis</keyword>
<keyword evidence="4 10" id="KW-0808">Transferase</keyword>
<evidence type="ECO:0000313" key="14">
    <source>
        <dbReference type="CGD" id="CAL0000163788"/>
    </source>
</evidence>
<keyword evidence="12" id="KW-1133">Transmembrane helix</keyword>
<evidence type="ECO:0000256" key="12">
    <source>
        <dbReference type="SAM" id="Phobius"/>
    </source>
</evidence>
<dbReference type="CDD" id="cd09137">
    <property type="entry name" value="PLDc_PGS1_euk_2"/>
    <property type="match status" value="1"/>
</dbReference>
<gene>
    <name evidence="14" type="ordered locus">Cd36_70170</name>
    <name evidence="15" type="ORF">CD36_70170</name>
</gene>
<dbReference type="CGD" id="CAL0000163788">
    <property type="gene designation" value="Cd36_70170"/>
</dbReference>
<dbReference type="Gene3D" id="3.30.870.10">
    <property type="entry name" value="Endonuclease Chain A"/>
    <property type="match status" value="2"/>
</dbReference>
<evidence type="ECO:0000256" key="4">
    <source>
        <dbReference type="ARBA" id="ARBA00022679"/>
    </source>
</evidence>
<dbReference type="VEuPathDB" id="FungiDB:CD36_70170"/>
<keyword evidence="3 10" id="KW-0444">Lipid biosynthesis</keyword>
<comment type="pathway">
    <text evidence="1 10">Phospholipid metabolism; phosphatidylglycerol biosynthesis; phosphatidylglycerol from CDP-diacylglycerol: step 1/2.</text>
</comment>
<evidence type="ECO:0000256" key="7">
    <source>
        <dbReference type="ARBA" id="ARBA00023209"/>
    </source>
</evidence>
<evidence type="ECO:0000256" key="11">
    <source>
        <dbReference type="SAM" id="MobiDB-lite"/>
    </source>
</evidence>
<dbReference type="Proteomes" id="UP000002605">
    <property type="component" value="Chromosome 7"/>
</dbReference>
<evidence type="ECO:0000256" key="2">
    <source>
        <dbReference type="ARBA" id="ARBA00010682"/>
    </source>
</evidence>
<keyword evidence="10" id="KW-0496">Mitochondrion</keyword>
<dbReference type="EMBL" id="FM992694">
    <property type="protein sequence ID" value="CAX40569.1"/>
    <property type="molecule type" value="Genomic_DNA"/>
</dbReference>
<evidence type="ECO:0000256" key="5">
    <source>
        <dbReference type="ARBA" id="ARBA00022737"/>
    </source>
</evidence>